<dbReference type="PANTHER" id="PTHR38689">
    <property type="entry name" value="SUCCINATE DEHYDROGENASE HYDROPHOBIC MEMBRANE ANCHOR SUBUNIT"/>
    <property type="match status" value="1"/>
</dbReference>
<keyword evidence="13 18" id="KW-1133">Transmembrane helix</keyword>
<sequence length="116" mass="13109">MTTKRLIVGAHYGLRDWLAQRITAVILVLYTLVLLGWLFALPELSYGSWAGMFASTWMKVLTLLALVSLVWHAWVGVRDIFMDYIKPTGLRLSLLIATIVALVGYAIWAIMILWSV</sequence>
<dbReference type="Proteomes" id="UP000321548">
    <property type="component" value="Unassembled WGS sequence"/>
</dbReference>
<evidence type="ECO:0000313" key="19">
    <source>
        <dbReference type="EMBL" id="TXL67236.1"/>
    </source>
</evidence>
<evidence type="ECO:0000256" key="10">
    <source>
        <dbReference type="ARBA" id="ARBA00022692"/>
    </source>
</evidence>
<comment type="subcellular location">
    <subcellularLocation>
        <location evidence="2">Cell inner membrane</location>
        <topology evidence="2">Multi-pass membrane protein</topology>
    </subcellularLocation>
</comment>
<feature type="binding site" evidence="16">
    <location>
        <position position="84"/>
    </location>
    <ligand>
        <name>a ubiquinone</name>
        <dbReference type="ChEBI" id="CHEBI:16389"/>
    </ligand>
</feature>
<comment type="cofactor">
    <cofactor evidence="17">
        <name>heme</name>
        <dbReference type="ChEBI" id="CHEBI:30413"/>
    </cofactor>
    <text evidence="17">The heme is bound between the two transmembrane subunits.</text>
</comment>
<evidence type="ECO:0000256" key="3">
    <source>
        <dbReference type="ARBA" id="ARBA00005163"/>
    </source>
</evidence>
<dbReference type="NCBIfam" id="TIGR02968">
    <property type="entry name" value="succ_dehyd_anc"/>
    <property type="match status" value="1"/>
</dbReference>
<evidence type="ECO:0000313" key="20">
    <source>
        <dbReference type="Proteomes" id="UP000321548"/>
    </source>
</evidence>
<dbReference type="SUPFAM" id="SSF81343">
    <property type="entry name" value="Fumarate reductase respiratory complex transmembrane subunits"/>
    <property type="match status" value="1"/>
</dbReference>
<dbReference type="AlphaFoldDB" id="A0A5C8P1U4"/>
<dbReference type="InterPro" id="IPR000701">
    <property type="entry name" value="SuccDH_FuR_B_TM-su"/>
</dbReference>
<dbReference type="RefSeq" id="WP_147703484.1">
    <property type="nucleotide sequence ID" value="NZ_VDUY01000002.1"/>
</dbReference>
<keyword evidence="15 18" id="KW-0472">Membrane</keyword>
<evidence type="ECO:0000256" key="7">
    <source>
        <dbReference type="ARBA" id="ARBA00022519"/>
    </source>
</evidence>
<dbReference type="GO" id="GO:0005886">
    <property type="term" value="C:plasma membrane"/>
    <property type="evidence" value="ECO:0007669"/>
    <property type="project" value="UniProtKB-SubCell"/>
</dbReference>
<dbReference type="UniPathway" id="UPA00223"/>
<dbReference type="GO" id="GO:0020037">
    <property type="term" value="F:heme binding"/>
    <property type="evidence" value="ECO:0007669"/>
    <property type="project" value="InterPro"/>
</dbReference>
<dbReference type="OrthoDB" id="5612767at2"/>
<feature type="transmembrane region" description="Helical" evidence="18">
    <location>
        <begin position="92"/>
        <end position="114"/>
    </location>
</feature>
<dbReference type="CDD" id="cd03494">
    <property type="entry name" value="SQR_TypeC_SdhD"/>
    <property type="match status" value="1"/>
</dbReference>
<comment type="caution">
    <text evidence="19">The sequence shown here is derived from an EMBL/GenBank/DDBJ whole genome shotgun (WGS) entry which is preliminary data.</text>
</comment>
<keyword evidence="9 17" id="KW-0349">Heme</keyword>
<dbReference type="InterPro" id="IPR014312">
    <property type="entry name" value="Succ_DH_anchor"/>
</dbReference>
<evidence type="ECO:0000256" key="17">
    <source>
        <dbReference type="PIRSR" id="PIRSR000169-2"/>
    </source>
</evidence>
<organism evidence="19 20">
    <name type="scientific">Zeimonas arvi</name>
    <dbReference type="NCBI Taxonomy" id="2498847"/>
    <lineage>
        <taxon>Bacteria</taxon>
        <taxon>Pseudomonadati</taxon>
        <taxon>Pseudomonadota</taxon>
        <taxon>Betaproteobacteria</taxon>
        <taxon>Burkholderiales</taxon>
        <taxon>Burkholderiaceae</taxon>
        <taxon>Zeimonas</taxon>
    </lineage>
</organism>
<evidence type="ECO:0000256" key="6">
    <source>
        <dbReference type="ARBA" id="ARBA00022475"/>
    </source>
</evidence>
<evidence type="ECO:0000256" key="4">
    <source>
        <dbReference type="ARBA" id="ARBA00019425"/>
    </source>
</evidence>
<feature type="binding site" description="axial binding residue" evidence="17">
    <location>
        <position position="72"/>
    </location>
    <ligand>
        <name>heme</name>
        <dbReference type="ChEBI" id="CHEBI:30413"/>
        <note>ligand shared with second transmembrane subunit</note>
    </ligand>
    <ligandPart>
        <name>Fe</name>
        <dbReference type="ChEBI" id="CHEBI:18248"/>
    </ligandPart>
</feature>
<feature type="transmembrane region" description="Helical" evidence="18">
    <location>
        <begin position="21"/>
        <end position="40"/>
    </location>
</feature>
<keyword evidence="7" id="KW-0997">Cell inner membrane</keyword>
<gene>
    <name evidence="19" type="primary">sdhD</name>
    <name evidence="19" type="ORF">FHP08_06405</name>
</gene>
<evidence type="ECO:0000256" key="15">
    <source>
        <dbReference type="ARBA" id="ARBA00023136"/>
    </source>
</evidence>
<keyword evidence="5" id="KW-0813">Transport</keyword>
<evidence type="ECO:0000256" key="8">
    <source>
        <dbReference type="ARBA" id="ARBA00022532"/>
    </source>
</evidence>
<evidence type="ECO:0000256" key="2">
    <source>
        <dbReference type="ARBA" id="ARBA00004429"/>
    </source>
</evidence>
<evidence type="ECO:0000256" key="5">
    <source>
        <dbReference type="ARBA" id="ARBA00022448"/>
    </source>
</evidence>
<dbReference type="Gene3D" id="1.20.1300.10">
    <property type="entry name" value="Fumarate reductase/succinate dehydrogenase, transmembrane subunit"/>
    <property type="match status" value="1"/>
</dbReference>
<proteinExistence type="predicted"/>
<keyword evidence="11 17" id="KW-0479">Metal-binding</keyword>
<evidence type="ECO:0000256" key="12">
    <source>
        <dbReference type="ARBA" id="ARBA00022982"/>
    </source>
</evidence>
<evidence type="ECO:0000256" key="1">
    <source>
        <dbReference type="ARBA" id="ARBA00004050"/>
    </source>
</evidence>
<comment type="function">
    <text evidence="1">Membrane-anchoring subunit of succinate dehydrogenase (SDH).</text>
</comment>
<evidence type="ECO:0000256" key="14">
    <source>
        <dbReference type="ARBA" id="ARBA00023004"/>
    </source>
</evidence>
<keyword evidence="20" id="KW-1185">Reference proteome</keyword>
<dbReference type="GO" id="GO:0006099">
    <property type="term" value="P:tricarboxylic acid cycle"/>
    <property type="evidence" value="ECO:0007669"/>
    <property type="project" value="UniProtKB-UniPathway"/>
</dbReference>
<feature type="transmembrane region" description="Helical" evidence="18">
    <location>
        <begin position="46"/>
        <end position="71"/>
    </location>
</feature>
<accession>A0A5C8P1U4</accession>
<dbReference type="PANTHER" id="PTHR38689:SF1">
    <property type="entry name" value="SUCCINATE DEHYDROGENASE HYDROPHOBIC MEMBRANE ANCHOR SUBUNIT"/>
    <property type="match status" value="1"/>
</dbReference>
<dbReference type="GO" id="GO:0046872">
    <property type="term" value="F:metal ion binding"/>
    <property type="evidence" value="ECO:0007669"/>
    <property type="project" value="UniProtKB-KW"/>
</dbReference>
<keyword evidence="6" id="KW-1003">Cell membrane</keyword>
<reference evidence="19 20" key="1">
    <citation type="submission" date="2019-06" db="EMBL/GenBank/DDBJ databases">
        <title>Quisquiliibacterium sp. nov., isolated from a maize field.</title>
        <authorList>
            <person name="Lin S.-Y."/>
            <person name="Tsai C.-F."/>
            <person name="Young C.-C."/>
        </authorList>
    </citation>
    <scope>NUCLEOTIDE SEQUENCE [LARGE SCALE GENOMIC DNA]</scope>
    <source>
        <strain evidence="19 20">CC-CFT501</strain>
    </source>
</reference>
<evidence type="ECO:0000256" key="11">
    <source>
        <dbReference type="ARBA" id="ARBA00022723"/>
    </source>
</evidence>
<protein>
    <recommendedName>
        <fullName evidence="4">Succinate dehydrogenase hydrophobic membrane anchor subunit</fullName>
    </recommendedName>
</protein>
<dbReference type="GO" id="GO:0009055">
    <property type="term" value="F:electron transfer activity"/>
    <property type="evidence" value="ECO:0007669"/>
    <property type="project" value="TreeGrafter"/>
</dbReference>
<dbReference type="EMBL" id="VDUY01000002">
    <property type="protein sequence ID" value="TXL67236.1"/>
    <property type="molecule type" value="Genomic_DNA"/>
</dbReference>
<comment type="pathway">
    <text evidence="3">Carbohydrate metabolism; tricarboxylic acid cycle.</text>
</comment>
<dbReference type="Pfam" id="PF01127">
    <property type="entry name" value="Sdh_cyt"/>
    <property type="match status" value="1"/>
</dbReference>
<evidence type="ECO:0000256" key="18">
    <source>
        <dbReference type="SAM" id="Phobius"/>
    </source>
</evidence>
<keyword evidence="14 17" id="KW-0408">Iron</keyword>
<evidence type="ECO:0000256" key="13">
    <source>
        <dbReference type="ARBA" id="ARBA00022989"/>
    </source>
</evidence>
<keyword evidence="8" id="KW-0816">Tricarboxylic acid cycle</keyword>
<keyword evidence="10 18" id="KW-0812">Transmembrane</keyword>
<dbReference type="GO" id="GO:0017004">
    <property type="term" value="P:cytochrome complex assembly"/>
    <property type="evidence" value="ECO:0007669"/>
    <property type="project" value="TreeGrafter"/>
</dbReference>
<evidence type="ECO:0000256" key="16">
    <source>
        <dbReference type="PIRSR" id="PIRSR000169-1"/>
    </source>
</evidence>
<keyword evidence="12" id="KW-0249">Electron transport</keyword>
<evidence type="ECO:0000256" key="9">
    <source>
        <dbReference type="ARBA" id="ARBA00022617"/>
    </source>
</evidence>
<dbReference type="PIRSF" id="PIRSF000169">
    <property type="entry name" value="SDH_D"/>
    <property type="match status" value="1"/>
</dbReference>
<dbReference type="InterPro" id="IPR034804">
    <property type="entry name" value="SQR/QFR_C/D"/>
</dbReference>
<name>A0A5C8P1U4_9BURK</name>